<dbReference type="Proteomes" id="UP000807769">
    <property type="component" value="Unassembled WGS sequence"/>
</dbReference>
<proteinExistence type="predicted"/>
<comment type="caution">
    <text evidence="1">The sequence shown here is derived from an EMBL/GenBank/DDBJ whole genome shotgun (WGS) entry which is preliminary data.</text>
</comment>
<protein>
    <submittedName>
        <fullName evidence="1">Uncharacterized protein</fullName>
    </submittedName>
</protein>
<name>A0A9P7E7H3_9AGAM</name>
<organism evidence="1 2">
    <name type="scientific">Suillus subaureus</name>
    <dbReference type="NCBI Taxonomy" id="48587"/>
    <lineage>
        <taxon>Eukaryota</taxon>
        <taxon>Fungi</taxon>
        <taxon>Dikarya</taxon>
        <taxon>Basidiomycota</taxon>
        <taxon>Agaricomycotina</taxon>
        <taxon>Agaricomycetes</taxon>
        <taxon>Agaricomycetidae</taxon>
        <taxon>Boletales</taxon>
        <taxon>Suillineae</taxon>
        <taxon>Suillaceae</taxon>
        <taxon>Suillus</taxon>
    </lineage>
</organism>
<evidence type="ECO:0000313" key="1">
    <source>
        <dbReference type="EMBL" id="KAG1813519.1"/>
    </source>
</evidence>
<dbReference type="EMBL" id="JABBWG010000023">
    <property type="protein sequence ID" value="KAG1813519.1"/>
    <property type="molecule type" value="Genomic_DNA"/>
</dbReference>
<accession>A0A9P7E7H3</accession>
<dbReference type="GeneID" id="64630086"/>
<reference evidence="1" key="1">
    <citation type="journal article" date="2020" name="New Phytol.">
        <title>Comparative genomics reveals dynamic genome evolution in host specialist ectomycorrhizal fungi.</title>
        <authorList>
            <person name="Lofgren L.A."/>
            <person name="Nguyen N.H."/>
            <person name="Vilgalys R."/>
            <person name="Ruytinx J."/>
            <person name="Liao H.L."/>
            <person name="Branco S."/>
            <person name="Kuo A."/>
            <person name="LaButti K."/>
            <person name="Lipzen A."/>
            <person name="Andreopoulos W."/>
            <person name="Pangilinan J."/>
            <person name="Riley R."/>
            <person name="Hundley H."/>
            <person name="Na H."/>
            <person name="Barry K."/>
            <person name="Grigoriev I.V."/>
            <person name="Stajich J.E."/>
            <person name="Kennedy P.G."/>
        </authorList>
    </citation>
    <scope>NUCLEOTIDE SEQUENCE</scope>
    <source>
        <strain evidence="1">MN1</strain>
    </source>
</reference>
<gene>
    <name evidence="1" type="ORF">BJ212DRAFT_1365452</name>
</gene>
<sequence>MHLVVYPAFEFRCHTSADASSCARRIYGPLAQPNSSLRTACRALPCGDSTCPILASSRISKSG</sequence>
<dbReference type="RefSeq" id="XP_041191280.1">
    <property type="nucleotide sequence ID" value="XM_041336069.1"/>
</dbReference>
<evidence type="ECO:0000313" key="2">
    <source>
        <dbReference type="Proteomes" id="UP000807769"/>
    </source>
</evidence>
<dbReference type="AlphaFoldDB" id="A0A9P7E7H3"/>
<keyword evidence="2" id="KW-1185">Reference proteome</keyword>